<dbReference type="GO" id="GO:0016740">
    <property type="term" value="F:transferase activity"/>
    <property type="evidence" value="ECO:0007669"/>
    <property type="project" value="UniProtKB-KW"/>
</dbReference>
<dbReference type="InterPro" id="IPR029044">
    <property type="entry name" value="Nucleotide-diphossugar_trans"/>
</dbReference>
<evidence type="ECO:0000313" key="3">
    <source>
        <dbReference type="Proteomes" id="UP000006250"/>
    </source>
</evidence>
<dbReference type="eggNOG" id="COG1208">
    <property type="taxonomic scope" value="Bacteria"/>
</dbReference>
<keyword evidence="2" id="KW-0808">Transferase</keyword>
<dbReference type="CDD" id="cd04181">
    <property type="entry name" value="NTP_transferase"/>
    <property type="match status" value="1"/>
</dbReference>
<keyword evidence="3" id="KW-1185">Reference proteome</keyword>
<protein>
    <submittedName>
        <fullName evidence="2">Nucleotidyl transferase</fullName>
    </submittedName>
</protein>
<feature type="domain" description="Nucleotidyl transferase" evidence="1">
    <location>
        <begin position="13"/>
        <end position="239"/>
    </location>
</feature>
<dbReference type="Proteomes" id="UP000006250">
    <property type="component" value="Unassembled WGS sequence"/>
</dbReference>
<evidence type="ECO:0000259" key="1">
    <source>
        <dbReference type="Pfam" id="PF00483"/>
    </source>
</evidence>
<gene>
    <name evidence="2" type="ORF">DesfrDRAFT_2438</name>
</gene>
<evidence type="ECO:0000313" key="2">
    <source>
        <dbReference type="EMBL" id="EFL50862.1"/>
    </source>
</evidence>
<dbReference type="InterPro" id="IPR050486">
    <property type="entry name" value="Mannose-1P_guanyltransferase"/>
</dbReference>
<dbReference type="STRING" id="596151.DesfrDRAFT_2438"/>
<reference evidence="2 3" key="1">
    <citation type="submission" date="2010-08" db="EMBL/GenBank/DDBJ databases">
        <title>The draft genome of Desulfovibrio fructosovorans JJ.</title>
        <authorList>
            <consortium name="US DOE Joint Genome Institute (JGI-PGF)"/>
            <person name="Lucas S."/>
            <person name="Copeland A."/>
            <person name="Lapidus A."/>
            <person name="Cheng J.-F."/>
            <person name="Bruce D."/>
            <person name="Goodwin L."/>
            <person name="Pitluck S."/>
            <person name="Land M.L."/>
            <person name="Hauser L."/>
            <person name="Chang Y.-J."/>
            <person name="Jeffries C."/>
            <person name="Wall J.D."/>
            <person name="Stahl D.A."/>
            <person name="Arkin A.P."/>
            <person name="Dehal P."/>
            <person name="Stolyar S.M."/>
            <person name="Hazen T.C."/>
            <person name="Woyke T.J."/>
        </authorList>
    </citation>
    <scope>NUCLEOTIDE SEQUENCE [LARGE SCALE GENOMIC DNA]</scope>
    <source>
        <strain evidence="2 3">JJ</strain>
    </source>
</reference>
<name>E1JXT9_SOLFR</name>
<sequence>MKPTQAASGSIPAILLAAGLGTRLRPITNTIPKCLVPIHGRPLLDIWLEMLIHAGLEPIYVNIHHHAQAVKEYLTASPWRDAVHLSPEPALLGTGGTLLAHRRQLDGGTFFVAHADNLSRFDVAAFLRAHKRRPPECVLTMMTFETDQPSQCGIVELDQRGVVTTFFEKCAHPPGNKANGAVFAMEPVIFDMFDTRPGSLPEISLDLLPYCLGRIATFHNDVYHRDIGTPESYACALQEYR</sequence>
<comment type="caution">
    <text evidence="2">The sequence shown here is derived from an EMBL/GenBank/DDBJ whole genome shotgun (WGS) entry which is preliminary data.</text>
</comment>
<dbReference type="Pfam" id="PF00483">
    <property type="entry name" value="NTP_transferase"/>
    <property type="match status" value="1"/>
</dbReference>
<dbReference type="SUPFAM" id="SSF53448">
    <property type="entry name" value="Nucleotide-diphospho-sugar transferases"/>
    <property type="match status" value="1"/>
</dbReference>
<dbReference type="Gene3D" id="3.90.550.10">
    <property type="entry name" value="Spore Coat Polysaccharide Biosynthesis Protein SpsA, Chain A"/>
    <property type="match status" value="1"/>
</dbReference>
<dbReference type="InterPro" id="IPR005835">
    <property type="entry name" value="NTP_transferase_dom"/>
</dbReference>
<accession>E1JXT9</accession>
<organism evidence="2 3">
    <name type="scientific">Solidesulfovibrio fructosivorans JJ]</name>
    <dbReference type="NCBI Taxonomy" id="596151"/>
    <lineage>
        <taxon>Bacteria</taxon>
        <taxon>Pseudomonadati</taxon>
        <taxon>Thermodesulfobacteriota</taxon>
        <taxon>Desulfovibrionia</taxon>
        <taxon>Desulfovibrionales</taxon>
        <taxon>Desulfovibrionaceae</taxon>
        <taxon>Solidesulfovibrio</taxon>
    </lineage>
</organism>
<dbReference type="AlphaFoldDB" id="E1JXT9"/>
<dbReference type="EMBL" id="AECZ01000015">
    <property type="protein sequence ID" value="EFL50862.1"/>
    <property type="molecule type" value="Genomic_DNA"/>
</dbReference>
<dbReference type="PANTHER" id="PTHR22572">
    <property type="entry name" value="SUGAR-1-PHOSPHATE GUANYL TRANSFERASE"/>
    <property type="match status" value="1"/>
</dbReference>
<dbReference type="RefSeq" id="WP_005994234.1">
    <property type="nucleotide sequence ID" value="NZ_AECZ01000015.1"/>
</dbReference>
<proteinExistence type="predicted"/>